<protein>
    <recommendedName>
        <fullName evidence="6">Peptidase S54 rhomboid domain-containing protein</fullName>
    </recommendedName>
</protein>
<dbReference type="PANTHER" id="PTHR43066">
    <property type="entry name" value="RHOMBOID-RELATED PROTEIN"/>
    <property type="match status" value="1"/>
</dbReference>
<keyword evidence="3 5" id="KW-1133">Transmembrane helix</keyword>
<accession>A0A7Z7HR87</accession>
<dbReference type="InterPro" id="IPR022764">
    <property type="entry name" value="Peptidase_S54_rhomboid_dom"/>
</dbReference>
<dbReference type="EMBL" id="LT837803">
    <property type="protein sequence ID" value="SMB26082.1"/>
    <property type="molecule type" value="Genomic_DNA"/>
</dbReference>
<evidence type="ECO:0000256" key="5">
    <source>
        <dbReference type="SAM" id="Phobius"/>
    </source>
</evidence>
<reference evidence="7" key="1">
    <citation type="submission" date="2017-03" db="EMBL/GenBank/DDBJ databases">
        <authorList>
            <consortium name="AG Boll"/>
        </authorList>
    </citation>
    <scope>NUCLEOTIDE SEQUENCE [LARGE SCALE GENOMIC DNA]</scope>
    <source>
        <strain evidence="7">Chol</strain>
    </source>
</reference>
<sequence length="200" mass="21957">MLANLPPLTRILIIANILVFLAQGLFGPALIAWFGLWPLPVPGFAGYPSFLPWQLLSYGFLHGGLTHLLFNMFALYMFGSELERVFGSRRLFNLYFVSIVVGGLTQLLVLSGTDGVPVPTVGASAGVFGLLLAFGLFFPRRTLVLLFPPIPLPAWLFVTLYGLLELLLGVFSSQSGVAHFAHLGGMLGAWLVIRQWARRR</sequence>
<dbReference type="GO" id="GO:0016020">
    <property type="term" value="C:membrane"/>
    <property type="evidence" value="ECO:0007669"/>
    <property type="project" value="UniProtKB-SubCell"/>
</dbReference>
<dbReference type="PANTHER" id="PTHR43066:SF11">
    <property type="entry name" value="PEPTIDASE S54 RHOMBOID DOMAIN-CONTAINING PROTEIN"/>
    <property type="match status" value="1"/>
</dbReference>
<name>A0A7Z7HR87_9PROT</name>
<feature type="transmembrane region" description="Helical" evidence="5">
    <location>
        <begin position="150"/>
        <end position="171"/>
    </location>
</feature>
<feature type="transmembrane region" description="Helical" evidence="5">
    <location>
        <begin position="177"/>
        <end position="197"/>
    </location>
</feature>
<evidence type="ECO:0000313" key="7">
    <source>
        <dbReference type="EMBL" id="SMB26082.1"/>
    </source>
</evidence>
<evidence type="ECO:0000313" key="8">
    <source>
        <dbReference type="Proteomes" id="UP000242886"/>
    </source>
</evidence>
<gene>
    <name evidence="7" type="ORF">SDENCHOL_20049</name>
</gene>
<keyword evidence="8" id="KW-1185">Reference proteome</keyword>
<dbReference type="AlphaFoldDB" id="A0A7Z7HR87"/>
<evidence type="ECO:0000256" key="1">
    <source>
        <dbReference type="ARBA" id="ARBA00004141"/>
    </source>
</evidence>
<comment type="subcellular location">
    <subcellularLocation>
        <location evidence="1">Membrane</location>
        <topology evidence="1">Multi-pass membrane protein</topology>
    </subcellularLocation>
</comment>
<feature type="transmembrane region" description="Helical" evidence="5">
    <location>
        <begin position="12"/>
        <end position="36"/>
    </location>
</feature>
<dbReference type="Pfam" id="PF01694">
    <property type="entry name" value="Rhomboid"/>
    <property type="match status" value="1"/>
</dbReference>
<evidence type="ECO:0000256" key="3">
    <source>
        <dbReference type="ARBA" id="ARBA00022989"/>
    </source>
</evidence>
<feature type="transmembrane region" description="Helical" evidence="5">
    <location>
        <begin position="56"/>
        <end position="79"/>
    </location>
</feature>
<feature type="transmembrane region" description="Helical" evidence="5">
    <location>
        <begin position="91"/>
        <end position="110"/>
    </location>
</feature>
<dbReference type="InterPro" id="IPR035952">
    <property type="entry name" value="Rhomboid-like_sf"/>
</dbReference>
<organism evidence="7 8">
    <name type="scientific">Sterolibacterium denitrificans</name>
    <dbReference type="NCBI Taxonomy" id="157592"/>
    <lineage>
        <taxon>Bacteria</taxon>
        <taxon>Pseudomonadati</taxon>
        <taxon>Pseudomonadota</taxon>
        <taxon>Betaproteobacteria</taxon>
        <taxon>Nitrosomonadales</taxon>
        <taxon>Sterolibacteriaceae</taxon>
        <taxon>Sterolibacterium</taxon>
    </lineage>
</organism>
<evidence type="ECO:0000259" key="6">
    <source>
        <dbReference type="Pfam" id="PF01694"/>
    </source>
</evidence>
<feature type="transmembrane region" description="Helical" evidence="5">
    <location>
        <begin position="116"/>
        <end position="138"/>
    </location>
</feature>
<proteinExistence type="predicted"/>
<dbReference type="Gene3D" id="1.20.1540.10">
    <property type="entry name" value="Rhomboid-like"/>
    <property type="match status" value="1"/>
</dbReference>
<evidence type="ECO:0000256" key="4">
    <source>
        <dbReference type="ARBA" id="ARBA00023136"/>
    </source>
</evidence>
<dbReference type="RefSeq" id="WP_154716595.1">
    <property type="nucleotide sequence ID" value="NZ_LT837803.1"/>
</dbReference>
<evidence type="ECO:0000256" key="2">
    <source>
        <dbReference type="ARBA" id="ARBA00022692"/>
    </source>
</evidence>
<dbReference type="GO" id="GO:0004252">
    <property type="term" value="F:serine-type endopeptidase activity"/>
    <property type="evidence" value="ECO:0007669"/>
    <property type="project" value="InterPro"/>
</dbReference>
<keyword evidence="4 5" id="KW-0472">Membrane</keyword>
<feature type="domain" description="Peptidase S54 rhomboid" evidence="6">
    <location>
        <begin position="53"/>
        <end position="192"/>
    </location>
</feature>
<dbReference type="SUPFAM" id="SSF144091">
    <property type="entry name" value="Rhomboid-like"/>
    <property type="match status" value="1"/>
</dbReference>
<dbReference type="Proteomes" id="UP000242886">
    <property type="component" value="Chromosome SDENCHOL"/>
</dbReference>
<keyword evidence="2 5" id="KW-0812">Transmembrane</keyword>